<dbReference type="AlphaFoldDB" id="A0A396GL45"/>
<sequence length="284" mass="32674">MEVKNSNLTHENDDSTYDRNVEVKAFDDSKLGVRGLMERGVTKIPRMFYSGELNIIENSINNSMLSVPIIDFKDIHIDPSRRGFFQVINHGIPINVLDETINGIRRFHEQDPEVRKQFYNRDMEKKVVYLSTISLYRDKFANWRDSVGCFMAPNPPKYEELPKYLDIIIEYSKKIKALGGTILELFSETLGLDLSYLKERNYLEGLFIQGHYYPPCPEPELTMGTSEHTDPSFMTIVLQEQLGGLQVLRDNQWFDVAPVHGALVVNIGDLLQVSLFKGMVDNLF</sequence>
<dbReference type="Pfam" id="PF14226">
    <property type="entry name" value="DIOX_N"/>
    <property type="match status" value="1"/>
</dbReference>
<dbReference type="InterPro" id="IPR026992">
    <property type="entry name" value="DIOX_N"/>
</dbReference>
<evidence type="ECO:0000256" key="1">
    <source>
        <dbReference type="ARBA" id="ARBA00008056"/>
    </source>
</evidence>
<name>A0A396GL45_MEDTR</name>
<keyword evidence="2 5" id="KW-0479">Metal-binding</keyword>
<dbReference type="SUPFAM" id="SSF51197">
    <property type="entry name" value="Clavaminate synthase-like"/>
    <property type="match status" value="1"/>
</dbReference>
<evidence type="ECO:0000256" key="4">
    <source>
        <dbReference type="ARBA" id="ARBA00023004"/>
    </source>
</evidence>
<evidence type="ECO:0000256" key="3">
    <source>
        <dbReference type="ARBA" id="ARBA00023002"/>
    </source>
</evidence>
<dbReference type="InterPro" id="IPR005123">
    <property type="entry name" value="Oxoglu/Fe-dep_dioxygenase_dom"/>
</dbReference>
<comment type="similarity">
    <text evidence="1 5">Belongs to the iron/ascorbate-dependent oxidoreductase family.</text>
</comment>
<dbReference type="Pfam" id="PF03171">
    <property type="entry name" value="2OG-FeII_Oxy"/>
    <property type="match status" value="1"/>
</dbReference>
<protein>
    <submittedName>
        <fullName evidence="7">Putative oxoglutarate/iron-dependent dioxygenase, non-heme dioxygenase domain-containing protein</fullName>
    </submittedName>
</protein>
<dbReference type="PANTHER" id="PTHR10209:SF797">
    <property type="entry name" value="OXIDASE, PUTATIVE-RELATED"/>
    <property type="match status" value="1"/>
</dbReference>
<organism evidence="7">
    <name type="scientific">Medicago truncatula</name>
    <name type="common">Barrel medic</name>
    <name type="synonym">Medicago tribuloides</name>
    <dbReference type="NCBI Taxonomy" id="3880"/>
    <lineage>
        <taxon>Eukaryota</taxon>
        <taxon>Viridiplantae</taxon>
        <taxon>Streptophyta</taxon>
        <taxon>Embryophyta</taxon>
        <taxon>Tracheophyta</taxon>
        <taxon>Spermatophyta</taxon>
        <taxon>Magnoliopsida</taxon>
        <taxon>eudicotyledons</taxon>
        <taxon>Gunneridae</taxon>
        <taxon>Pentapetalae</taxon>
        <taxon>rosids</taxon>
        <taxon>fabids</taxon>
        <taxon>Fabales</taxon>
        <taxon>Fabaceae</taxon>
        <taxon>Papilionoideae</taxon>
        <taxon>50 kb inversion clade</taxon>
        <taxon>NPAAA clade</taxon>
        <taxon>Hologalegina</taxon>
        <taxon>IRL clade</taxon>
        <taxon>Trifolieae</taxon>
        <taxon>Medicago</taxon>
    </lineage>
</organism>
<evidence type="ECO:0000256" key="5">
    <source>
        <dbReference type="RuleBase" id="RU003682"/>
    </source>
</evidence>
<comment type="caution">
    <text evidence="7">The sequence shown here is derived from an EMBL/GenBank/DDBJ whole genome shotgun (WGS) entry which is preliminary data.</text>
</comment>
<gene>
    <name evidence="7" type="ORF">MtrunA17_Chr8g0362741</name>
</gene>
<keyword evidence="3 5" id="KW-0560">Oxidoreductase</keyword>
<accession>A0A396GL45</accession>
<dbReference type="InterPro" id="IPR027443">
    <property type="entry name" value="IPNS-like_sf"/>
</dbReference>
<dbReference type="GO" id="GO:0051213">
    <property type="term" value="F:dioxygenase activity"/>
    <property type="evidence" value="ECO:0007669"/>
    <property type="project" value="UniProtKB-KW"/>
</dbReference>
<dbReference type="Gramene" id="rna47418">
    <property type="protein sequence ID" value="RHN41128.1"/>
    <property type="gene ID" value="gene47418"/>
</dbReference>
<dbReference type="GO" id="GO:0046872">
    <property type="term" value="F:metal ion binding"/>
    <property type="evidence" value="ECO:0007669"/>
    <property type="project" value="UniProtKB-KW"/>
</dbReference>
<keyword evidence="7" id="KW-0223">Dioxygenase</keyword>
<dbReference type="Proteomes" id="UP000265566">
    <property type="component" value="Chromosome 8"/>
</dbReference>
<dbReference type="InterPro" id="IPR044861">
    <property type="entry name" value="IPNS-like_FE2OG_OXY"/>
</dbReference>
<dbReference type="PROSITE" id="PS51471">
    <property type="entry name" value="FE2OG_OXY"/>
    <property type="match status" value="1"/>
</dbReference>
<evidence type="ECO:0000313" key="7">
    <source>
        <dbReference type="EMBL" id="RHN41128.1"/>
    </source>
</evidence>
<reference evidence="7" key="1">
    <citation type="journal article" date="2018" name="Nat. Plants">
        <title>Whole-genome landscape of Medicago truncatula symbiotic genes.</title>
        <authorList>
            <person name="Pecrix Y."/>
            <person name="Gamas P."/>
            <person name="Carrere S."/>
        </authorList>
    </citation>
    <scope>NUCLEOTIDE SEQUENCE</scope>
    <source>
        <tissue evidence="7">Leaves</tissue>
    </source>
</reference>
<evidence type="ECO:0000259" key="6">
    <source>
        <dbReference type="PROSITE" id="PS51471"/>
    </source>
</evidence>
<evidence type="ECO:0000256" key="2">
    <source>
        <dbReference type="ARBA" id="ARBA00022723"/>
    </source>
</evidence>
<feature type="domain" description="Fe2OG dioxygenase" evidence="6">
    <location>
        <begin position="202"/>
        <end position="284"/>
    </location>
</feature>
<dbReference type="PANTHER" id="PTHR10209">
    <property type="entry name" value="OXIDOREDUCTASE, 2OG-FE II OXYGENASE FAMILY PROTEIN"/>
    <property type="match status" value="1"/>
</dbReference>
<dbReference type="Gene3D" id="2.60.120.330">
    <property type="entry name" value="B-lactam Antibiotic, Isopenicillin N Synthase, Chain"/>
    <property type="match status" value="1"/>
</dbReference>
<proteinExistence type="inferred from homology"/>
<dbReference type="EMBL" id="PSQE01000008">
    <property type="protein sequence ID" value="RHN41128.1"/>
    <property type="molecule type" value="Genomic_DNA"/>
</dbReference>
<keyword evidence="4 5" id="KW-0408">Iron</keyword>